<evidence type="ECO:0000259" key="2">
    <source>
        <dbReference type="SMART" id="SM00664"/>
    </source>
</evidence>
<feature type="domain" description="DOMON" evidence="2">
    <location>
        <begin position="45"/>
        <end position="143"/>
    </location>
</feature>
<accession>A0AAN5CKF4</accession>
<name>A0AAN5CKF4_9BILA</name>
<evidence type="ECO:0000313" key="4">
    <source>
        <dbReference type="Proteomes" id="UP001328107"/>
    </source>
</evidence>
<feature type="transmembrane region" description="Helical" evidence="1">
    <location>
        <begin position="208"/>
        <end position="233"/>
    </location>
</feature>
<comment type="caution">
    <text evidence="3">The sequence shown here is derived from an EMBL/GenBank/DDBJ whole genome shotgun (WGS) entry which is preliminary data.</text>
</comment>
<keyword evidence="4" id="KW-1185">Reference proteome</keyword>
<evidence type="ECO:0000313" key="3">
    <source>
        <dbReference type="EMBL" id="GMR46000.1"/>
    </source>
</evidence>
<proteinExistence type="predicted"/>
<keyword evidence="1" id="KW-0472">Membrane</keyword>
<sequence length="254" mass="28854">CRFHPPNCMAKSDCISGVQWETRPTGVLFTLHSFIDDLQPNMPVWIAVGLSKNQRMDDDTVIECVRSGNESRVRMSFNDETHNAVLNQVTCPHCNSMQRTIIDGRMKCSALAAYNGRDSLPETEKFKVHDLSARPYYLLFARGSADPYSNPKQYLHVLYILNFSFGKDHTVSFCHSNCSSTAVAVSQPVTINEMAQARPSRYWKFRVGVLHGMAMMFAWWVLASNAILIARYFKPLFPGTKLLGMPVWFQVNMD</sequence>
<evidence type="ECO:0000256" key="1">
    <source>
        <dbReference type="SAM" id="Phobius"/>
    </source>
</evidence>
<keyword evidence="1" id="KW-0812">Transmembrane</keyword>
<dbReference type="EMBL" id="BTRK01000004">
    <property type="protein sequence ID" value="GMR46000.1"/>
    <property type="molecule type" value="Genomic_DNA"/>
</dbReference>
<dbReference type="AlphaFoldDB" id="A0AAN5CKF4"/>
<organism evidence="3 4">
    <name type="scientific">Pristionchus mayeri</name>
    <dbReference type="NCBI Taxonomy" id="1317129"/>
    <lineage>
        <taxon>Eukaryota</taxon>
        <taxon>Metazoa</taxon>
        <taxon>Ecdysozoa</taxon>
        <taxon>Nematoda</taxon>
        <taxon>Chromadorea</taxon>
        <taxon>Rhabditida</taxon>
        <taxon>Rhabditina</taxon>
        <taxon>Diplogasteromorpha</taxon>
        <taxon>Diplogasteroidea</taxon>
        <taxon>Neodiplogasteridae</taxon>
        <taxon>Pristionchus</taxon>
    </lineage>
</organism>
<reference evidence="4" key="1">
    <citation type="submission" date="2022-10" db="EMBL/GenBank/DDBJ databases">
        <title>Genome assembly of Pristionchus species.</title>
        <authorList>
            <person name="Yoshida K."/>
            <person name="Sommer R.J."/>
        </authorList>
    </citation>
    <scope>NUCLEOTIDE SEQUENCE [LARGE SCALE GENOMIC DNA]</scope>
    <source>
        <strain evidence="4">RS5460</strain>
    </source>
</reference>
<dbReference type="InterPro" id="IPR005018">
    <property type="entry name" value="DOMON_domain"/>
</dbReference>
<dbReference type="SMART" id="SM00664">
    <property type="entry name" value="DoH"/>
    <property type="match status" value="1"/>
</dbReference>
<keyword evidence="1" id="KW-1133">Transmembrane helix</keyword>
<protein>
    <recommendedName>
        <fullName evidence="2">DOMON domain-containing protein</fullName>
    </recommendedName>
</protein>
<dbReference type="Proteomes" id="UP001328107">
    <property type="component" value="Unassembled WGS sequence"/>
</dbReference>
<gene>
    <name evidence="3" type="ORF">PMAYCL1PPCAC_16195</name>
</gene>
<feature type="non-terminal residue" evidence="3">
    <location>
        <position position="1"/>
    </location>
</feature>